<dbReference type="SUPFAM" id="SSF52540">
    <property type="entry name" value="P-loop containing nucleoside triphosphate hydrolases"/>
    <property type="match status" value="1"/>
</dbReference>
<dbReference type="EMBL" id="BNJG01000009">
    <property type="protein sequence ID" value="GHO61055.1"/>
    <property type="molecule type" value="Genomic_DNA"/>
</dbReference>
<evidence type="ECO:0000313" key="2">
    <source>
        <dbReference type="EMBL" id="GHO61055.1"/>
    </source>
</evidence>
<feature type="compositionally biased region" description="Low complexity" evidence="1">
    <location>
        <begin position="386"/>
        <end position="396"/>
    </location>
</feature>
<evidence type="ECO:0008006" key="4">
    <source>
        <dbReference type="Google" id="ProtNLM"/>
    </source>
</evidence>
<dbReference type="InterPro" id="IPR027417">
    <property type="entry name" value="P-loop_NTPase"/>
</dbReference>
<feature type="region of interest" description="Disordered" evidence="1">
    <location>
        <begin position="386"/>
        <end position="452"/>
    </location>
</feature>
<dbReference type="Pfam" id="PF13481">
    <property type="entry name" value="AAA_25"/>
    <property type="match status" value="1"/>
</dbReference>
<reference evidence="2 3" key="1">
    <citation type="journal article" date="2021" name="Int. J. Syst. Evol. Microbiol.">
        <title>Reticulibacter mediterranei gen. nov., sp. nov., within the new family Reticulibacteraceae fam. nov., and Ktedonospora formicarum gen. nov., sp. nov., Ktedonobacter robiniae sp. nov., Dictyobacter formicarum sp. nov. and Dictyobacter arantiisoli sp. nov., belonging to the class Ktedonobacteria.</title>
        <authorList>
            <person name="Yabe S."/>
            <person name="Zheng Y."/>
            <person name="Wang C.M."/>
            <person name="Sakai Y."/>
            <person name="Abe K."/>
            <person name="Yokota A."/>
            <person name="Donadio S."/>
            <person name="Cavaletti L."/>
            <person name="Monciardini P."/>
        </authorList>
    </citation>
    <scope>NUCLEOTIDE SEQUENCE [LARGE SCALE GENOMIC DNA]</scope>
    <source>
        <strain evidence="2 3">SOSP1-30</strain>
    </source>
</reference>
<organism evidence="2 3">
    <name type="scientific">Ktedonobacter robiniae</name>
    <dbReference type="NCBI Taxonomy" id="2778365"/>
    <lineage>
        <taxon>Bacteria</taxon>
        <taxon>Bacillati</taxon>
        <taxon>Chloroflexota</taxon>
        <taxon>Ktedonobacteria</taxon>
        <taxon>Ktedonobacterales</taxon>
        <taxon>Ktedonobacteraceae</taxon>
        <taxon>Ktedonobacter</taxon>
    </lineage>
</organism>
<accession>A0ABQ3V8W1</accession>
<protein>
    <recommendedName>
        <fullName evidence="4">AAA+ ATPase domain-containing protein</fullName>
    </recommendedName>
</protein>
<name>A0ABQ3V8W1_9CHLR</name>
<gene>
    <name evidence="2" type="ORF">KSB_95300</name>
</gene>
<dbReference type="RefSeq" id="WP_236039204.1">
    <property type="nucleotide sequence ID" value="NZ_BNJG01000009.1"/>
</dbReference>
<evidence type="ECO:0000313" key="3">
    <source>
        <dbReference type="Proteomes" id="UP000654345"/>
    </source>
</evidence>
<keyword evidence="3" id="KW-1185">Reference proteome</keyword>
<comment type="caution">
    <text evidence="2">The sequence shown here is derived from an EMBL/GenBank/DDBJ whole genome shotgun (WGS) entry which is preliminary data.</text>
</comment>
<feature type="compositionally biased region" description="Polar residues" evidence="1">
    <location>
        <begin position="413"/>
        <end position="430"/>
    </location>
</feature>
<dbReference type="Gene3D" id="3.40.50.300">
    <property type="entry name" value="P-loop containing nucleotide triphosphate hydrolases"/>
    <property type="match status" value="1"/>
</dbReference>
<proteinExistence type="predicted"/>
<evidence type="ECO:0000256" key="1">
    <source>
        <dbReference type="SAM" id="MobiDB-lite"/>
    </source>
</evidence>
<dbReference type="Proteomes" id="UP000654345">
    <property type="component" value="Unassembled WGS sequence"/>
</dbReference>
<sequence>MSATSPSNQLFVRPLMPFTSFYDLVAPSFLLQPWVIQNLLPVGLTLLSGDPRCGKTSQAQQLMLDIATGTTSFGTHDATLDDASQHLRPRRGSIFYLSLTSSTPHLHEIRSRIYASRPDIPALSNLFVTNAFKPLTPGEGLQELCDWIHCYADSCLLVIDDLASLRSLFPGNDRELLALLRRLAEEHQISILLLHSCKRSSPLAAQVDHHLHLKSLPVSMLYTLEVHGNRLLPTSYLLYCPADRLSFRLASLEEERALDTLSAHKTLTRERLGLLHLFDEYGPILTPRQVAALLQLDYDCARQLLSKMVKANLLTASARGRYAIHPFIKPLVPSLLAHHPFLPKFDIAHIPADEEAEVEAAPATIEPALQEEKLDAEPTAEIATAHAASDTTASTSGESVSHPGHQGPETPIAHNQPSPQWQASSLNGNVPGSPGYLPGYQANASQMPPPAI</sequence>